<reference evidence="1" key="1">
    <citation type="submission" date="2015-03" db="EMBL/GenBank/DDBJ databases">
        <title>Wuchereria bancrofti Genome Sequencing Papua New Guinea Strain.</title>
        <authorList>
            <person name="Small S.T."/>
            <person name="Serre D."/>
            <person name="Zimmerman P.A."/>
        </authorList>
    </citation>
    <scope>NUCLEOTIDE SEQUENCE [LARGE SCALE GENOMIC DNA]</scope>
    <source>
        <strain evidence="1">pt0022</strain>
    </source>
</reference>
<accession>A0AAF5RTI5</accession>
<reference evidence="1" key="2">
    <citation type="journal article" date="2016" name="Mol. Ecol.">
        <title>Population genomics of the filarial nematode parasite Wuchereria bancrofti from mosquitoes.</title>
        <authorList>
            <person name="Small S.T."/>
            <person name="Reimer L.J."/>
            <person name="Tisch D.J."/>
            <person name="King C.L."/>
            <person name="Christensen B.M."/>
            <person name="Siba P.M."/>
            <person name="Kazura J.W."/>
            <person name="Serre D."/>
            <person name="Zimmerman P.A."/>
        </authorList>
    </citation>
    <scope>NUCLEOTIDE SEQUENCE</scope>
    <source>
        <strain evidence="1">pt0022</strain>
    </source>
</reference>
<dbReference type="WBParaSite" id="mrna-Wban_01332">
    <property type="protein sequence ID" value="mrna-Wban_01332"/>
    <property type="gene ID" value="Wban_01332"/>
</dbReference>
<sequence>MLKVKSFDQFTLVSVLEPTAKRFRLSNPLIGITYGSLQVEKPLIRYRKYYKLFRAVANLASQRHCASNSLKMALLEMIKDMSNLDFWSGEQQVGPLICTNYFEMIDSRKNIINSLFSGYQSQYKTC</sequence>
<protein>
    <submittedName>
        <fullName evidence="2">Uncharacterized protein</fullName>
    </submittedName>
</protein>
<dbReference type="Proteomes" id="UP000093561">
    <property type="component" value="Unassembled WGS sequence"/>
</dbReference>
<evidence type="ECO:0000313" key="2">
    <source>
        <dbReference type="WBParaSite" id="mrna-Wban_01332"/>
    </source>
</evidence>
<reference evidence="2" key="3">
    <citation type="submission" date="2024-02" db="UniProtKB">
        <authorList>
            <consortium name="WormBaseParasite"/>
        </authorList>
    </citation>
    <scope>IDENTIFICATION</scope>
    <source>
        <strain evidence="2">pt0022</strain>
    </source>
</reference>
<dbReference type="AlphaFoldDB" id="A0AAF5RTI5"/>
<evidence type="ECO:0000313" key="1">
    <source>
        <dbReference type="Proteomes" id="UP000093561"/>
    </source>
</evidence>
<proteinExistence type="predicted"/>
<organism evidence="1 2">
    <name type="scientific">Wuchereria bancrofti</name>
    <dbReference type="NCBI Taxonomy" id="6293"/>
    <lineage>
        <taxon>Eukaryota</taxon>
        <taxon>Metazoa</taxon>
        <taxon>Ecdysozoa</taxon>
        <taxon>Nematoda</taxon>
        <taxon>Chromadorea</taxon>
        <taxon>Rhabditida</taxon>
        <taxon>Spirurina</taxon>
        <taxon>Spiruromorpha</taxon>
        <taxon>Filarioidea</taxon>
        <taxon>Onchocercidae</taxon>
        <taxon>Wuchereria</taxon>
    </lineage>
</organism>
<name>A0AAF5RTI5_WUCBA</name>